<reference evidence="5 6" key="1">
    <citation type="submission" date="2018-07" db="EMBL/GenBank/DDBJ databases">
        <title>Modular assembly of carbohydrate-degrading microbial communities in the ocean.</title>
        <authorList>
            <person name="Enke T.N."/>
            <person name="Datta M.S."/>
            <person name="Schwartzman J.A."/>
            <person name="Cermak N."/>
            <person name="Schmitz D.A."/>
            <person name="Barrere J."/>
            <person name="Cordero O.X."/>
        </authorList>
    </citation>
    <scope>NUCLEOTIDE SEQUENCE [LARGE SCALE GENOMIC DNA]</scope>
    <source>
        <strain evidence="5 6">C3M10</strain>
    </source>
</reference>
<keyword evidence="1" id="KW-0805">Transcription regulation</keyword>
<evidence type="ECO:0000313" key="5">
    <source>
        <dbReference type="EMBL" id="RBW55526.1"/>
    </source>
</evidence>
<gene>
    <name evidence="5" type="ORF">DS909_10460</name>
</gene>
<keyword evidence="2" id="KW-0238">DNA-binding</keyword>
<dbReference type="InterPro" id="IPR036390">
    <property type="entry name" value="WH_DNA-bd_sf"/>
</dbReference>
<name>A0A366X007_9RHOB</name>
<dbReference type="OrthoDB" id="7772718at2"/>
<dbReference type="RefSeq" id="WP_113823397.1">
    <property type="nucleotide sequence ID" value="NZ_QOCE01000029.1"/>
</dbReference>
<protein>
    <recommendedName>
        <fullName evidence="4">HTH crp-type domain-containing protein</fullName>
    </recommendedName>
</protein>
<dbReference type="CDD" id="cd00038">
    <property type="entry name" value="CAP_ED"/>
    <property type="match status" value="1"/>
</dbReference>
<dbReference type="Proteomes" id="UP000252706">
    <property type="component" value="Unassembled WGS sequence"/>
</dbReference>
<accession>A0A366X007</accession>
<dbReference type="InterPro" id="IPR036388">
    <property type="entry name" value="WH-like_DNA-bd_sf"/>
</dbReference>
<comment type="caution">
    <text evidence="5">The sequence shown here is derived from an EMBL/GenBank/DDBJ whole genome shotgun (WGS) entry which is preliminary data.</text>
</comment>
<dbReference type="GO" id="GO:0006355">
    <property type="term" value="P:regulation of DNA-templated transcription"/>
    <property type="evidence" value="ECO:0007669"/>
    <property type="project" value="InterPro"/>
</dbReference>
<dbReference type="EMBL" id="QOCE01000029">
    <property type="protein sequence ID" value="RBW55526.1"/>
    <property type="molecule type" value="Genomic_DNA"/>
</dbReference>
<dbReference type="Gene3D" id="2.60.120.10">
    <property type="entry name" value="Jelly Rolls"/>
    <property type="match status" value="1"/>
</dbReference>
<proteinExistence type="predicted"/>
<organism evidence="5 6">
    <name type="scientific">Phaeobacter gallaeciensis</name>
    <dbReference type="NCBI Taxonomy" id="60890"/>
    <lineage>
        <taxon>Bacteria</taxon>
        <taxon>Pseudomonadati</taxon>
        <taxon>Pseudomonadota</taxon>
        <taxon>Alphaproteobacteria</taxon>
        <taxon>Rhodobacterales</taxon>
        <taxon>Roseobacteraceae</taxon>
        <taxon>Phaeobacter</taxon>
    </lineage>
</organism>
<dbReference type="InterPro" id="IPR012318">
    <property type="entry name" value="HTH_CRP"/>
</dbReference>
<feature type="domain" description="HTH crp-type" evidence="4">
    <location>
        <begin position="160"/>
        <end position="227"/>
    </location>
</feature>
<dbReference type="SUPFAM" id="SSF46785">
    <property type="entry name" value="Winged helix' DNA-binding domain"/>
    <property type="match status" value="1"/>
</dbReference>
<dbReference type="SUPFAM" id="SSF51206">
    <property type="entry name" value="cAMP-binding domain-like"/>
    <property type="match status" value="1"/>
</dbReference>
<evidence type="ECO:0000256" key="1">
    <source>
        <dbReference type="ARBA" id="ARBA00023015"/>
    </source>
</evidence>
<dbReference type="InterPro" id="IPR018490">
    <property type="entry name" value="cNMP-bd_dom_sf"/>
</dbReference>
<keyword evidence="3" id="KW-0804">Transcription</keyword>
<dbReference type="InterPro" id="IPR000595">
    <property type="entry name" value="cNMP-bd_dom"/>
</dbReference>
<evidence type="ECO:0000259" key="4">
    <source>
        <dbReference type="Pfam" id="PF13545"/>
    </source>
</evidence>
<dbReference type="GO" id="GO:0003677">
    <property type="term" value="F:DNA binding"/>
    <property type="evidence" value="ECO:0007669"/>
    <property type="project" value="UniProtKB-KW"/>
</dbReference>
<dbReference type="Gene3D" id="1.10.10.10">
    <property type="entry name" value="Winged helix-like DNA-binding domain superfamily/Winged helix DNA-binding domain"/>
    <property type="match status" value="1"/>
</dbReference>
<dbReference type="AlphaFoldDB" id="A0A366X007"/>
<evidence type="ECO:0000313" key="6">
    <source>
        <dbReference type="Proteomes" id="UP000252706"/>
    </source>
</evidence>
<dbReference type="Pfam" id="PF13545">
    <property type="entry name" value="HTH_Crp_2"/>
    <property type="match status" value="1"/>
</dbReference>
<evidence type="ECO:0000256" key="3">
    <source>
        <dbReference type="ARBA" id="ARBA00023163"/>
    </source>
</evidence>
<sequence length="235" mass="26167">MAKTLKLTTEHKDVLRSSGWLSTRRPAFQDALLALGTLKTLEIGQVLYPRGKAPSHVHGLISGQIDVQILAPNNEELAFPSGQQSKWYSFSDVITHEPAAGLAIARQPSELLCISSREFLQFLNEDPSRYVDIIAHDNSLRRQIQDVIAELVTGDGVELVARRLTWMMETDRLDKSNSVVISQMDFALSTGVSVPTVQRAFRDMKRRGILETSYGKIVIKDLNALKAFTEMLGSD</sequence>
<evidence type="ECO:0000256" key="2">
    <source>
        <dbReference type="ARBA" id="ARBA00023125"/>
    </source>
</evidence>
<dbReference type="InterPro" id="IPR014710">
    <property type="entry name" value="RmlC-like_jellyroll"/>
</dbReference>